<gene>
    <name evidence="2" type="ORF">B0T45_23285</name>
</gene>
<sequence>MTKPAPKRYRTTNWNAYNQALIQRGSLSVWLDTSMPWQATPRGKLGRTQTYSDVAIQFCLTIKNLFGLPLRQTIGFIQSLLKLAGLSWDVPDYSTLSRRQQTLQVNIPYQKSAGALHLLVDSTGIKMLGEDEWKTKKHSAEYRRQWRKVHLGIDAETLQIRAIEVTDNRQADAQMLIFPLQPYQR</sequence>
<dbReference type="Pfam" id="PF13737">
    <property type="entry name" value="DDE_Tnp_1_5"/>
    <property type="match status" value="1"/>
</dbReference>
<dbReference type="NCBIfam" id="NF033579">
    <property type="entry name" value="transpos_IS5_2"/>
    <property type="match status" value="1"/>
</dbReference>
<name>A0A1W0C8L3_9NEIS</name>
<dbReference type="InterPro" id="IPR053172">
    <property type="entry name" value="Tn903_transposase"/>
</dbReference>
<proteinExistence type="predicted"/>
<protein>
    <submittedName>
        <fullName evidence="2">IS5 family transposase</fullName>
    </submittedName>
</protein>
<evidence type="ECO:0000313" key="3">
    <source>
        <dbReference type="Proteomes" id="UP000192721"/>
    </source>
</evidence>
<dbReference type="EMBL" id="MUKV01000077">
    <property type="protein sequence ID" value="OQS31080.1"/>
    <property type="molecule type" value="Genomic_DNA"/>
</dbReference>
<feature type="domain" description="Transposase DDE" evidence="1">
    <location>
        <begin position="22"/>
        <end position="130"/>
    </location>
</feature>
<dbReference type="PANTHER" id="PTHR34631">
    <property type="match status" value="1"/>
</dbReference>
<dbReference type="InterPro" id="IPR053520">
    <property type="entry name" value="Transposase_Tn903"/>
</dbReference>
<comment type="caution">
    <text evidence="2">The sequence shown here is derived from an EMBL/GenBank/DDBJ whole genome shotgun (WGS) entry which is preliminary data.</text>
</comment>
<dbReference type="PANTHER" id="PTHR34631:SF3">
    <property type="entry name" value="ISSOD12 TRANSPOSASE TNPA_ISSOD12"/>
    <property type="match status" value="1"/>
</dbReference>
<dbReference type="InterPro" id="IPR025668">
    <property type="entry name" value="Tnp_DDE_dom"/>
</dbReference>
<evidence type="ECO:0000313" key="2">
    <source>
        <dbReference type="EMBL" id="OQS31080.1"/>
    </source>
</evidence>
<evidence type="ECO:0000259" key="1">
    <source>
        <dbReference type="Pfam" id="PF13737"/>
    </source>
</evidence>
<dbReference type="AlphaFoldDB" id="A0A1W0C8L3"/>
<organism evidence="2 3">
    <name type="scientific">Chromobacterium haemolyticum</name>
    <dbReference type="NCBI Taxonomy" id="394935"/>
    <lineage>
        <taxon>Bacteria</taxon>
        <taxon>Pseudomonadati</taxon>
        <taxon>Pseudomonadota</taxon>
        <taxon>Betaproteobacteria</taxon>
        <taxon>Neisseriales</taxon>
        <taxon>Chromobacteriaceae</taxon>
        <taxon>Chromobacterium</taxon>
    </lineage>
</organism>
<reference evidence="2 3" key="1">
    <citation type="submission" date="2017-02" db="EMBL/GenBank/DDBJ databases">
        <title>Chromobacterium haemolyticum H5244.</title>
        <authorList>
            <person name="Gulvik C.A."/>
        </authorList>
    </citation>
    <scope>NUCLEOTIDE SEQUENCE [LARGE SCALE GENOMIC DNA]</scope>
    <source>
        <strain evidence="2 3">H5244</strain>
    </source>
</reference>
<dbReference type="Proteomes" id="UP000192721">
    <property type="component" value="Unassembled WGS sequence"/>
</dbReference>
<accession>A0A1W0C8L3</accession>